<gene>
    <name evidence="1" type="ORF">ACGFZB_25815</name>
</gene>
<keyword evidence="2" id="KW-1185">Reference proteome</keyword>
<name>A0ABW7B9G7_9ACTN</name>
<reference evidence="1 2" key="1">
    <citation type="submission" date="2024-10" db="EMBL/GenBank/DDBJ databases">
        <title>The Natural Products Discovery Center: Release of the First 8490 Sequenced Strains for Exploring Actinobacteria Biosynthetic Diversity.</title>
        <authorList>
            <person name="Kalkreuter E."/>
            <person name="Kautsar S.A."/>
            <person name="Yang D."/>
            <person name="Bader C.D."/>
            <person name="Teijaro C.N."/>
            <person name="Fluegel L."/>
            <person name="Davis C.M."/>
            <person name="Simpson J.R."/>
            <person name="Lauterbach L."/>
            <person name="Steele A.D."/>
            <person name="Gui C."/>
            <person name="Meng S."/>
            <person name="Li G."/>
            <person name="Viehrig K."/>
            <person name="Ye F."/>
            <person name="Su P."/>
            <person name="Kiefer A.F."/>
            <person name="Nichols A."/>
            <person name="Cepeda A.J."/>
            <person name="Yan W."/>
            <person name="Fan B."/>
            <person name="Jiang Y."/>
            <person name="Adhikari A."/>
            <person name="Zheng C.-J."/>
            <person name="Schuster L."/>
            <person name="Cowan T.M."/>
            <person name="Smanski M.J."/>
            <person name="Chevrette M.G."/>
            <person name="De Carvalho L.P.S."/>
            <person name="Shen B."/>
        </authorList>
    </citation>
    <scope>NUCLEOTIDE SEQUENCE [LARGE SCALE GENOMIC DNA]</scope>
    <source>
        <strain evidence="1 2">NPDC048320</strain>
    </source>
</reference>
<comment type="caution">
    <text evidence="1">The sequence shown here is derived from an EMBL/GenBank/DDBJ whole genome shotgun (WGS) entry which is preliminary data.</text>
</comment>
<protein>
    <submittedName>
        <fullName evidence="1">Uncharacterized protein</fullName>
    </submittedName>
</protein>
<dbReference type="EMBL" id="JBICYV010000013">
    <property type="protein sequence ID" value="MFG3013794.1"/>
    <property type="molecule type" value="Genomic_DNA"/>
</dbReference>
<dbReference type="Proteomes" id="UP001604267">
    <property type="component" value="Unassembled WGS sequence"/>
</dbReference>
<organism evidence="1 2">
    <name type="scientific">Streptomyces cinerochromogenes</name>
    <dbReference type="NCBI Taxonomy" id="66422"/>
    <lineage>
        <taxon>Bacteria</taxon>
        <taxon>Bacillati</taxon>
        <taxon>Actinomycetota</taxon>
        <taxon>Actinomycetes</taxon>
        <taxon>Kitasatosporales</taxon>
        <taxon>Streptomycetaceae</taxon>
        <taxon>Streptomyces</taxon>
    </lineage>
</organism>
<accession>A0ABW7B9G7</accession>
<dbReference type="RefSeq" id="WP_356159154.1">
    <property type="nucleotide sequence ID" value="NZ_JBEXOF010000049.1"/>
</dbReference>
<proteinExistence type="predicted"/>
<sequence>MLPVTAAEMEYRRTHSHEAFERLFDKYAIVPTDPRRPSVI</sequence>
<evidence type="ECO:0000313" key="1">
    <source>
        <dbReference type="EMBL" id="MFG3013794.1"/>
    </source>
</evidence>
<evidence type="ECO:0000313" key="2">
    <source>
        <dbReference type="Proteomes" id="UP001604267"/>
    </source>
</evidence>